<dbReference type="InterPro" id="IPR015944">
    <property type="entry name" value="Gly-tRNA-synth_bsu"/>
</dbReference>
<dbReference type="NCBIfam" id="TIGR00211">
    <property type="entry name" value="glyS"/>
    <property type="match status" value="1"/>
</dbReference>
<dbReference type="InterPro" id="IPR006194">
    <property type="entry name" value="Gly-tRNA-synth_heterodimer"/>
</dbReference>
<dbReference type="EMBL" id="SMBX01000001">
    <property type="protein sequence ID" value="TCV03169.1"/>
    <property type="molecule type" value="Genomic_DNA"/>
</dbReference>
<reference evidence="13 14" key="1">
    <citation type="submission" date="2019-03" db="EMBL/GenBank/DDBJ databases">
        <title>Genomic Encyclopedia of Type Strains, Phase IV (KMG-IV): sequencing the most valuable type-strain genomes for metagenomic binning, comparative biology and taxonomic classification.</title>
        <authorList>
            <person name="Goeker M."/>
        </authorList>
    </citation>
    <scope>NUCLEOTIDE SEQUENCE [LARGE SCALE GENOMIC DNA]</scope>
    <source>
        <strain evidence="13 14">DSM 100048</strain>
    </source>
</reference>
<dbReference type="OrthoDB" id="9775440at2"/>
<name>A0A4R3VHH5_9BURK</name>
<dbReference type="PANTHER" id="PTHR30075:SF2">
    <property type="entry name" value="GLYCINE--TRNA LIGASE, CHLOROPLASTIC_MITOCHONDRIAL 2"/>
    <property type="match status" value="1"/>
</dbReference>
<dbReference type="AlphaFoldDB" id="A0A4R3VHH5"/>
<dbReference type="PANTHER" id="PTHR30075">
    <property type="entry name" value="GLYCYL-TRNA SYNTHETASE"/>
    <property type="match status" value="1"/>
</dbReference>
<dbReference type="GO" id="GO:0006426">
    <property type="term" value="P:glycyl-tRNA aminoacylation"/>
    <property type="evidence" value="ECO:0007669"/>
    <property type="project" value="UniProtKB-UniRule"/>
</dbReference>
<keyword evidence="7 11" id="KW-0067">ATP-binding</keyword>
<organism evidence="13 14">
    <name type="scientific">Paracandidimonas soli</name>
    <dbReference type="NCBI Taxonomy" id="1917182"/>
    <lineage>
        <taxon>Bacteria</taxon>
        <taxon>Pseudomonadati</taxon>
        <taxon>Pseudomonadota</taxon>
        <taxon>Betaproteobacteria</taxon>
        <taxon>Burkholderiales</taxon>
        <taxon>Alcaligenaceae</taxon>
        <taxon>Paracandidimonas</taxon>
    </lineage>
</organism>
<protein>
    <recommendedName>
        <fullName evidence="11">Glycine--tRNA ligase beta subunit</fullName>
        <ecNumber evidence="11">6.1.1.14</ecNumber>
    </recommendedName>
    <alternativeName>
        <fullName evidence="11">Glycyl-tRNA synthetase beta subunit</fullName>
        <shortName evidence="11">GlyRS</shortName>
    </alternativeName>
</protein>
<keyword evidence="5 11" id="KW-0436">Ligase</keyword>
<dbReference type="HAMAP" id="MF_00255">
    <property type="entry name" value="Gly_tRNA_synth_beta"/>
    <property type="match status" value="1"/>
</dbReference>
<dbReference type="RefSeq" id="WP_132473366.1">
    <property type="nucleotide sequence ID" value="NZ_JBHRVM010000001.1"/>
</dbReference>
<evidence type="ECO:0000256" key="4">
    <source>
        <dbReference type="ARBA" id="ARBA00022490"/>
    </source>
</evidence>
<evidence type="ECO:0000256" key="9">
    <source>
        <dbReference type="ARBA" id="ARBA00023146"/>
    </source>
</evidence>
<evidence type="ECO:0000256" key="10">
    <source>
        <dbReference type="ARBA" id="ARBA00047937"/>
    </source>
</evidence>
<evidence type="ECO:0000256" key="3">
    <source>
        <dbReference type="ARBA" id="ARBA00011209"/>
    </source>
</evidence>
<dbReference type="SUPFAM" id="SSF109604">
    <property type="entry name" value="HD-domain/PDEase-like"/>
    <property type="match status" value="1"/>
</dbReference>
<evidence type="ECO:0000259" key="12">
    <source>
        <dbReference type="SMART" id="SM00836"/>
    </source>
</evidence>
<sequence>MSASIAIAEQRPLLIELLTEELPPKALAALGAAFAASIEKSLRENALLADDSATTSFATPRRLAVRLDKVLSQAPERPFTEKLMPAKIGLTESGEITPALAKKLQAKNLGHLTAAELIRESDGKQDVLFATGVAPGAILAETLQAAIDQAIDSLPIPKVMRYQLADGKTSVRFVRPAHGLVVLWGGDVLPAQALGLQSGNVTQGHRFLGAADIVIRDALSYESQLREDGKVIASYQKRRQAILDQLNAQADALDASLGEGDEVDALLDEVTSLVELPAVYVGQFDPQFLAVPPECLILTMRLNQKYFPLFEPEGGKLTHRFLIVSNMRIDDPSNIIEGNERVVRPRLADAQFFYETDRKEPLAGRVDTLANRVYHNKLGSQRERVERVRDLAVHIAGLLGANTAHADRAALLAKADLNSNMVGEFPELQGVIGAYYAAADGEPDDVVLAIRNQYQTRVDAPVTNASLTSAVLFMAERLETLAGIWGIGLAPTGERDPYGLRRAALGLISAYEQLHAGGFLKISANALDLDALLAYAVCLFPAGTLSADTAAQVRDFILERYRNQLAAQHERSVVDAVLAVNPPLHQVQSRIQACAEFAGLPQAASLSAANKRIGNLLKKAEGSQTGVDAALLVAPAEQALQAAIEAVAPQAQAQFEAGDFTASLATLAQTSGAVDTFFNDVMVMDDDPAIRANRLALLGRLHQLMNQVADIARLAQ</sequence>
<proteinExistence type="inferred from homology"/>
<dbReference type="GO" id="GO:0006420">
    <property type="term" value="P:arginyl-tRNA aminoacylation"/>
    <property type="evidence" value="ECO:0007669"/>
    <property type="project" value="InterPro"/>
</dbReference>
<evidence type="ECO:0000256" key="6">
    <source>
        <dbReference type="ARBA" id="ARBA00022741"/>
    </source>
</evidence>
<keyword evidence="6 11" id="KW-0547">Nucleotide-binding</keyword>
<dbReference type="InterPro" id="IPR008909">
    <property type="entry name" value="DALR_anticod-bd"/>
</dbReference>
<dbReference type="PROSITE" id="PS50861">
    <property type="entry name" value="AA_TRNA_LIGASE_II_GLYAB"/>
    <property type="match status" value="1"/>
</dbReference>
<comment type="subcellular location">
    <subcellularLocation>
        <location evidence="1 11">Cytoplasm</location>
    </subcellularLocation>
</comment>
<comment type="catalytic activity">
    <reaction evidence="10 11">
        <text>tRNA(Gly) + glycine + ATP = glycyl-tRNA(Gly) + AMP + diphosphate</text>
        <dbReference type="Rhea" id="RHEA:16013"/>
        <dbReference type="Rhea" id="RHEA-COMP:9664"/>
        <dbReference type="Rhea" id="RHEA-COMP:9683"/>
        <dbReference type="ChEBI" id="CHEBI:30616"/>
        <dbReference type="ChEBI" id="CHEBI:33019"/>
        <dbReference type="ChEBI" id="CHEBI:57305"/>
        <dbReference type="ChEBI" id="CHEBI:78442"/>
        <dbReference type="ChEBI" id="CHEBI:78522"/>
        <dbReference type="ChEBI" id="CHEBI:456215"/>
        <dbReference type="EC" id="6.1.1.14"/>
    </reaction>
</comment>
<comment type="caution">
    <text evidence="13">The sequence shown here is derived from an EMBL/GenBank/DDBJ whole genome shotgun (WGS) entry which is preliminary data.</text>
</comment>
<accession>A0A4R3VHH5</accession>
<evidence type="ECO:0000256" key="7">
    <source>
        <dbReference type="ARBA" id="ARBA00022840"/>
    </source>
</evidence>
<dbReference type="PRINTS" id="PR01045">
    <property type="entry name" value="TRNASYNTHGB"/>
</dbReference>
<feature type="domain" description="DALR anticodon binding" evidence="12">
    <location>
        <begin position="612"/>
        <end position="714"/>
    </location>
</feature>
<evidence type="ECO:0000256" key="5">
    <source>
        <dbReference type="ARBA" id="ARBA00022598"/>
    </source>
</evidence>
<dbReference type="Pfam" id="PF05746">
    <property type="entry name" value="DALR_1"/>
    <property type="match status" value="1"/>
</dbReference>
<dbReference type="SMART" id="SM00836">
    <property type="entry name" value="DALR_1"/>
    <property type="match status" value="1"/>
</dbReference>
<keyword evidence="14" id="KW-1185">Reference proteome</keyword>
<evidence type="ECO:0000256" key="1">
    <source>
        <dbReference type="ARBA" id="ARBA00004496"/>
    </source>
</evidence>
<dbReference type="GO" id="GO:0004814">
    <property type="term" value="F:arginine-tRNA ligase activity"/>
    <property type="evidence" value="ECO:0007669"/>
    <property type="project" value="InterPro"/>
</dbReference>
<dbReference type="GO" id="GO:0004820">
    <property type="term" value="F:glycine-tRNA ligase activity"/>
    <property type="evidence" value="ECO:0007669"/>
    <property type="project" value="UniProtKB-UniRule"/>
</dbReference>
<dbReference type="Pfam" id="PF02092">
    <property type="entry name" value="tRNA_synt_2f"/>
    <property type="match status" value="1"/>
</dbReference>
<evidence type="ECO:0000256" key="11">
    <source>
        <dbReference type="HAMAP-Rule" id="MF_00255"/>
    </source>
</evidence>
<evidence type="ECO:0000256" key="2">
    <source>
        <dbReference type="ARBA" id="ARBA00008226"/>
    </source>
</evidence>
<keyword evidence="4 11" id="KW-0963">Cytoplasm</keyword>
<comment type="similarity">
    <text evidence="2 11">Belongs to the class-II aminoacyl-tRNA synthetase family.</text>
</comment>
<gene>
    <name evidence="11" type="primary">glyS</name>
    <name evidence="13" type="ORF">EV686_101632</name>
</gene>
<dbReference type="GO" id="GO:0005524">
    <property type="term" value="F:ATP binding"/>
    <property type="evidence" value="ECO:0007669"/>
    <property type="project" value="UniProtKB-UniRule"/>
</dbReference>
<evidence type="ECO:0000313" key="13">
    <source>
        <dbReference type="EMBL" id="TCV03169.1"/>
    </source>
</evidence>
<dbReference type="GO" id="GO:0005829">
    <property type="term" value="C:cytosol"/>
    <property type="evidence" value="ECO:0007669"/>
    <property type="project" value="TreeGrafter"/>
</dbReference>
<comment type="subunit">
    <text evidence="3 11">Tetramer of two alpha and two beta subunits.</text>
</comment>
<dbReference type="Proteomes" id="UP000294692">
    <property type="component" value="Unassembled WGS sequence"/>
</dbReference>
<evidence type="ECO:0000256" key="8">
    <source>
        <dbReference type="ARBA" id="ARBA00022917"/>
    </source>
</evidence>
<dbReference type="EC" id="6.1.1.14" evidence="11"/>
<keyword evidence="9 11" id="KW-0030">Aminoacyl-tRNA synthetase</keyword>
<evidence type="ECO:0000313" key="14">
    <source>
        <dbReference type="Proteomes" id="UP000294692"/>
    </source>
</evidence>
<keyword evidence="8 11" id="KW-0648">Protein biosynthesis</keyword>